<sequence length="291" mass="30304">MPIGFLGLGTMGLPMAHNLLRGGFELSVWNRSPERAQPLREAGATVVMRARDVAHGPLLFSMLADDDAVRQIVLEGGVLDALPAGSVHVNMATISVALARELTALHAERGIAYVAAPVLGRVDVAQAGNLNILAAGDAAALARVRPMFDVLGQRTWPIGNAPEQANAVKLAANVCLASAIGAMAEASALARGHGVETTQFLDMLTSTLFAAPAYQGYARLIAQRQYLPAGFTASLGRKDVDLAIQAAAQKQVPMPLGELLRAELDAAIAHGDGNADWAVLAEVAARRAGQA</sequence>
<dbReference type="Pfam" id="PF14833">
    <property type="entry name" value="NAD_binding_11"/>
    <property type="match status" value="1"/>
</dbReference>
<evidence type="ECO:0000256" key="2">
    <source>
        <dbReference type="ARBA" id="ARBA00023027"/>
    </source>
</evidence>
<evidence type="ECO:0000313" key="5">
    <source>
        <dbReference type="EMBL" id="MCD0266202.1"/>
    </source>
</evidence>
<dbReference type="RefSeq" id="WP_230434646.1">
    <property type="nucleotide sequence ID" value="NZ_JAFFQH010000174.1"/>
</dbReference>
<keyword evidence="6" id="KW-1185">Reference proteome</keyword>
<dbReference type="InterPro" id="IPR002204">
    <property type="entry name" value="3-OH-isobutyrate_DH-rel_CS"/>
</dbReference>
<dbReference type="Proteomes" id="UP001430396">
    <property type="component" value="Unassembled WGS sequence"/>
</dbReference>
<evidence type="ECO:0000256" key="1">
    <source>
        <dbReference type="ARBA" id="ARBA00023002"/>
    </source>
</evidence>
<dbReference type="Gene3D" id="1.10.1040.10">
    <property type="entry name" value="N-(1-d-carboxylethyl)-l-norvaline Dehydrogenase, domain 2"/>
    <property type="match status" value="1"/>
</dbReference>
<dbReference type="InterPro" id="IPR051265">
    <property type="entry name" value="HIBADH-related_NP60_sf"/>
</dbReference>
<dbReference type="PIRSF" id="PIRSF000103">
    <property type="entry name" value="HIBADH"/>
    <property type="match status" value="1"/>
</dbReference>
<comment type="caution">
    <text evidence="5">The sequence shown here is derived from an EMBL/GenBank/DDBJ whole genome shotgun (WGS) entry which is preliminary data.</text>
</comment>
<dbReference type="SUPFAM" id="SSF48179">
    <property type="entry name" value="6-phosphogluconate dehydrogenase C-terminal domain-like"/>
    <property type="match status" value="1"/>
</dbReference>
<dbReference type="PROSITE" id="PS00895">
    <property type="entry name" value="3_HYDROXYISOBUT_DH"/>
    <property type="match status" value="1"/>
</dbReference>
<reference evidence="5" key="1">
    <citation type="submission" date="2021-02" db="EMBL/GenBank/DDBJ databases">
        <title>Copper resistance gene diversity in local Xanthomonas species at agrochemical polluted sites in Trinidad, Trinidad and Tobago.</title>
        <authorList>
            <person name="Ramnarine S.D.B.J."/>
            <person name="Ramsubhag A."/>
            <person name="Jayaraman J."/>
        </authorList>
    </citation>
    <scope>NUCLEOTIDE SEQUENCE</scope>
    <source>
        <strain evidence="5">CaNP6A</strain>
    </source>
</reference>
<gene>
    <name evidence="5" type="ORF">JWH11_07055</name>
</gene>
<evidence type="ECO:0000313" key="6">
    <source>
        <dbReference type="Proteomes" id="UP001430396"/>
    </source>
</evidence>
<dbReference type="Pfam" id="PF03446">
    <property type="entry name" value="NAD_binding_2"/>
    <property type="match status" value="1"/>
</dbReference>
<dbReference type="InterPro" id="IPR013328">
    <property type="entry name" value="6PGD_dom2"/>
</dbReference>
<dbReference type="PANTHER" id="PTHR43580:SF2">
    <property type="entry name" value="CYTOKINE-LIKE NUCLEAR FACTOR N-PAC"/>
    <property type="match status" value="1"/>
</dbReference>
<feature type="domain" description="3-hydroxyisobutyrate dehydrogenase-like NAD-binding" evidence="4">
    <location>
        <begin position="165"/>
        <end position="281"/>
    </location>
</feature>
<dbReference type="InterPro" id="IPR006115">
    <property type="entry name" value="6PGDH_NADP-bd"/>
</dbReference>
<protein>
    <submittedName>
        <fullName evidence="5">NAD(P)-dependent oxidoreductase</fullName>
    </submittedName>
</protein>
<dbReference type="EMBL" id="JAFFQI010000186">
    <property type="protein sequence ID" value="MCD0266202.1"/>
    <property type="molecule type" value="Genomic_DNA"/>
</dbReference>
<name>A0ABS8NTC7_9XANT</name>
<dbReference type="Gene3D" id="3.40.50.720">
    <property type="entry name" value="NAD(P)-binding Rossmann-like Domain"/>
    <property type="match status" value="1"/>
</dbReference>
<dbReference type="InterPro" id="IPR008927">
    <property type="entry name" value="6-PGluconate_DH-like_C_sf"/>
</dbReference>
<dbReference type="InterPro" id="IPR036291">
    <property type="entry name" value="NAD(P)-bd_dom_sf"/>
</dbReference>
<dbReference type="PANTHER" id="PTHR43580">
    <property type="entry name" value="OXIDOREDUCTASE GLYR1-RELATED"/>
    <property type="match status" value="1"/>
</dbReference>
<organism evidence="5 6">
    <name type="scientific">Xanthomonas melonis</name>
    <dbReference type="NCBI Taxonomy" id="56456"/>
    <lineage>
        <taxon>Bacteria</taxon>
        <taxon>Pseudomonadati</taxon>
        <taxon>Pseudomonadota</taxon>
        <taxon>Gammaproteobacteria</taxon>
        <taxon>Lysobacterales</taxon>
        <taxon>Lysobacteraceae</taxon>
        <taxon>Xanthomonas</taxon>
    </lineage>
</organism>
<evidence type="ECO:0000259" key="3">
    <source>
        <dbReference type="Pfam" id="PF03446"/>
    </source>
</evidence>
<dbReference type="InterPro" id="IPR015815">
    <property type="entry name" value="HIBADH-related"/>
</dbReference>
<dbReference type="SUPFAM" id="SSF51735">
    <property type="entry name" value="NAD(P)-binding Rossmann-fold domains"/>
    <property type="match status" value="1"/>
</dbReference>
<feature type="domain" description="6-phosphogluconate dehydrogenase NADP-binding" evidence="3">
    <location>
        <begin position="3"/>
        <end position="155"/>
    </location>
</feature>
<keyword evidence="2" id="KW-0520">NAD</keyword>
<proteinExistence type="predicted"/>
<dbReference type="InterPro" id="IPR029154">
    <property type="entry name" value="HIBADH-like_NADP-bd"/>
</dbReference>
<accession>A0ABS8NTC7</accession>
<keyword evidence="1" id="KW-0560">Oxidoreductase</keyword>
<evidence type="ECO:0000259" key="4">
    <source>
        <dbReference type="Pfam" id="PF14833"/>
    </source>
</evidence>